<dbReference type="Proteomes" id="UP001287356">
    <property type="component" value="Unassembled WGS sequence"/>
</dbReference>
<evidence type="ECO:0000256" key="1">
    <source>
        <dbReference type="SAM" id="Phobius"/>
    </source>
</evidence>
<gene>
    <name evidence="2" type="ORF">B0T24DRAFT_11422</name>
</gene>
<feature type="transmembrane region" description="Helical" evidence="1">
    <location>
        <begin position="60"/>
        <end position="82"/>
    </location>
</feature>
<organism evidence="2 3">
    <name type="scientific">Lasiosphaeria ovina</name>
    <dbReference type="NCBI Taxonomy" id="92902"/>
    <lineage>
        <taxon>Eukaryota</taxon>
        <taxon>Fungi</taxon>
        <taxon>Dikarya</taxon>
        <taxon>Ascomycota</taxon>
        <taxon>Pezizomycotina</taxon>
        <taxon>Sordariomycetes</taxon>
        <taxon>Sordariomycetidae</taxon>
        <taxon>Sordariales</taxon>
        <taxon>Lasiosphaeriaceae</taxon>
        <taxon>Lasiosphaeria</taxon>
    </lineage>
</organism>
<evidence type="ECO:0000313" key="3">
    <source>
        <dbReference type="Proteomes" id="UP001287356"/>
    </source>
</evidence>
<reference evidence="2" key="1">
    <citation type="journal article" date="2023" name="Mol. Phylogenet. Evol.">
        <title>Genome-scale phylogeny and comparative genomics of the fungal order Sordariales.</title>
        <authorList>
            <person name="Hensen N."/>
            <person name="Bonometti L."/>
            <person name="Westerberg I."/>
            <person name="Brannstrom I.O."/>
            <person name="Guillou S."/>
            <person name="Cros-Aarteil S."/>
            <person name="Calhoun S."/>
            <person name="Haridas S."/>
            <person name="Kuo A."/>
            <person name="Mondo S."/>
            <person name="Pangilinan J."/>
            <person name="Riley R."/>
            <person name="LaButti K."/>
            <person name="Andreopoulos B."/>
            <person name="Lipzen A."/>
            <person name="Chen C."/>
            <person name="Yan M."/>
            <person name="Daum C."/>
            <person name="Ng V."/>
            <person name="Clum A."/>
            <person name="Steindorff A."/>
            <person name="Ohm R.A."/>
            <person name="Martin F."/>
            <person name="Silar P."/>
            <person name="Natvig D.O."/>
            <person name="Lalanne C."/>
            <person name="Gautier V."/>
            <person name="Ament-Velasquez S.L."/>
            <person name="Kruys A."/>
            <person name="Hutchinson M.I."/>
            <person name="Powell A.J."/>
            <person name="Barry K."/>
            <person name="Miller A.N."/>
            <person name="Grigoriev I.V."/>
            <person name="Debuchy R."/>
            <person name="Gladieux P."/>
            <person name="Hiltunen Thoren M."/>
            <person name="Johannesson H."/>
        </authorList>
    </citation>
    <scope>NUCLEOTIDE SEQUENCE</scope>
    <source>
        <strain evidence="2">CBS 958.72</strain>
    </source>
</reference>
<keyword evidence="1" id="KW-1133">Transmembrane helix</keyword>
<proteinExistence type="predicted"/>
<reference evidence="2" key="2">
    <citation type="submission" date="2023-06" db="EMBL/GenBank/DDBJ databases">
        <authorList>
            <consortium name="Lawrence Berkeley National Laboratory"/>
            <person name="Haridas S."/>
            <person name="Hensen N."/>
            <person name="Bonometti L."/>
            <person name="Westerberg I."/>
            <person name="Brannstrom I.O."/>
            <person name="Guillou S."/>
            <person name="Cros-Aarteil S."/>
            <person name="Calhoun S."/>
            <person name="Kuo A."/>
            <person name="Mondo S."/>
            <person name="Pangilinan J."/>
            <person name="Riley R."/>
            <person name="Labutti K."/>
            <person name="Andreopoulos B."/>
            <person name="Lipzen A."/>
            <person name="Chen C."/>
            <person name="Yanf M."/>
            <person name="Daum C."/>
            <person name="Ng V."/>
            <person name="Clum A."/>
            <person name="Steindorff A."/>
            <person name="Ohm R."/>
            <person name="Martin F."/>
            <person name="Silar P."/>
            <person name="Natvig D."/>
            <person name="Lalanne C."/>
            <person name="Gautier V."/>
            <person name="Ament-Velasquez S.L."/>
            <person name="Kruys A."/>
            <person name="Hutchinson M.I."/>
            <person name="Powell A.J."/>
            <person name="Barry K."/>
            <person name="Miller A.N."/>
            <person name="Grigoriev I.V."/>
            <person name="Debuchy R."/>
            <person name="Gladieux P."/>
            <person name="Thoren M.H."/>
            <person name="Johannesson H."/>
        </authorList>
    </citation>
    <scope>NUCLEOTIDE SEQUENCE</scope>
    <source>
        <strain evidence="2">CBS 958.72</strain>
    </source>
</reference>
<keyword evidence="1" id="KW-0812">Transmembrane</keyword>
<sequence>MSQNLTYLQVGVIYMVRMYVCPYLPLHTVRSTASMTCRDSFHPQQRQTRGEFEKRGKVRWFSSCFCFCFSLFYLCFCVYFYFCFYCCSTTSDFSLPYVAKVLPTPGQKWADIGFPGPVRARSPCCPQRCKSEIGAIPSFHRRLASHRRQVWPSHWAGNNALSRRQA</sequence>
<accession>A0AAE0NIZ6</accession>
<evidence type="ECO:0000313" key="2">
    <source>
        <dbReference type="EMBL" id="KAK3382406.1"/>
    </source>
</evidence>
<protein>
    <submittedName>
        <fullName evidence="2">Uncharacterized protein</fullName>
    </submittedName>
</protein>
<comment type="caution">
    <text evidence="2">The sequence shown here is derived from an EMBL/GenBank/DDBJ whole genome shotgun (WGS) entry which is preliminary data.</text>
</comment>
<keyword evidence="3" id="KW-1185">Reference proteome</keyword>
<keyword evidence="1" id="KW-0472">Membrane</keyword>
<name>A0AAE0NIZ6_9PEZI</name>
<feature type="transmembrane region" description="Helical" evidence="1">
    <location>
        <begin position="6"/>
        <end position="26"/>
    </location>
</feature>
<dbReference type="EMBL" id="JAULSN010000001">
    <property type="protein sequence ID" value="KAK3382406.1"/>
    <property type="molecule type" value="Genomic_DNA"/>
</dbReference>
<dbReference type="AlphaFoldDB" id="A0AAE0NIZ6"/>